<sequence length="126" mass="14075">MRLCKVGCVAQRPKELCKAHRGMIGATGELNYFSAYISLKEPDKSEDKVEGGTSVETLILYFHRGKALVAKGAEEVENTRKLQVPRQGRRAEIKELYKTGVNRLLIKIVENEGLRVDVGMLDQGTK</sequence>
<gene>
    <name evidence="1" type="ORF">B296_00029941</name>
</gene>
<evidence type="ECO:0000313" key="2">
    <source>
        <dbReference type="Proteomes" id="UP000287651"/>
    </source>
</evidence>
<dbReference type="AlphaFoldDB" id="A0A426ZC76"/>
<comment type="caution">
    <text evidence="1">The sequence shown here is derived from an EMBL/GenBank/DDBJ whole genome shotgun (WGS) entry which is preliminary data.</text>
</comment>
<evidence type="ECO:0000313" key="1">
    <source>
        <dbReference type="EMBL" id="RRT61598.1"/>
    </source>
</evidence>
<name>A0A426ZC76_ENSVE</name>
<reference evidence="1 2" key="1">
    <citation type="journal article" date="2014" name="Agronomy (Basel)">
        <title>A Draft Genome Sequence for Ensete ventricosum, the Drought-Tolerant Tree Against Hunger.</title>
        <authorList>
            <person name="Harrison J."/>
            <person name="Moore K.A."/>
            <person name="Paszkiewicz K."/>
            <person name="Jones T."/>
            <person name="Grant M."/>
            <person name="Ambacheew D."/>
            <person name="Muzemil S."/>
            <person name="Studholme D.J."/>
        </authorList>
    </citation>
    <scope>NUCLEOTIDE SEQUENCE [LARGE SCALE GENOMIC DNA]</scope>
</reference>
<proteinExistence type="predicted"/>
<dbReference type="Proteomes" id="UP000287651">
    <property type="component" value="Unassembled WGS sequence"/>
</dbReference>
<organism evidence="1 2">
    <name type="scientific">Ensete ventricosum</name>
    <name type="common">Abyssinian banana</name>
    <name type="synonym">Musa ensete</name>
    <dbReference type="NCBI Taxonomy" id="4639"/>
    <lineage>
        <taxon>Eukaryota</taxon>
        <taxon>Viridiplantae</taxon>
        <taxon>Streptophyta</taxon>
        <taxon>Embryophyta</taxon>
        <taxon>Tracheophyta</taxon>
        <taxon>Spermatophyta</taxon>
        <taxon>Magnoliopsida</taxon>
        <taxon>Liliopsida</taxon>
        <taxon>Zingiberales</taxon>
        <taxon>Musaceae</taxon>
        <taxon>Ensete</taxon>
    </lineage>
</organism>
<accession>A0A426ZC76</accession>
<dbReference type="EMBL" id="AMZH03007328">
    <property type="protein sequence ID" value="RRT61598.1"/>
    <property type="molecule type" value="Genomic_DNA"/>
</dbReference>
<protein>
    <submittedName>
        <fullName evidence="1">Uncharacterized protein</fullName>
    </submittedName>
</protein>